<sequence>MNNQKNEAAPLHNLLFHLSDIAVIDQPVGWESELCVSDGHTFIVILKGQGSIDVEEHEFLFAAAKCYFLSPGQHYQLKNGYDSGMSLYRMTFSVIEVGKNLHRTYIKNFISGRVELTVFPSVRLIQMAHELYAGNDATGDLEVSKQQLRFHEFIHVLIEHNLHAGQSSHSKQAVEGTIRYMESRYMDQMTVKELAESAHVPHWRYSSIFQELTGKRPLEYLNDLRINRSKHLLVHTNEPLREVARQVGFLDEYYFNRRFRQSTGIAPKQFARYMRKYKKVKDWTGHVVDIPVKPERIVYYGETLGDLLVLGIEPIGGIFPLHVAASRNLQQSMQDVGHPINPDILAKLRPDLIILANADERQYNLISGIAPTVTFNSFAPLTVRLHVLGEMLDHRLQAEKWLNRYHAKAETVWKQLSSLVDPGETASVLQYDHGRRLYVMGSAGLTPGLYHPHGFRPVSRVQKLLNNGQGFAEISEEDLSAFAGDRLFIMQSKHPESRAAMEELMSSRSWLTLPVVQRGHVYELEASEWNYGDAITQELLLELLPRLLQHTLYPEGWRAEQASDD</sequence>
<comment type="subcellular location">
    <subcellularLocation>
        <location evidence="1">Cell envelope</location>
    </subcellularLocation>
</comment>
<keyword evidence="6" id="KW-0238">DNA-binding</keyword>
<dbReference type="Pfam" id="PF01497">
    <property type="entry name" value="Peripla_BP_2"/>
    <property type="match status" value="1"/>
</dbReference>
<feature type="domain" description="HTH araC/xylS-type" evidence="8">
    <location>
        <begin position="175"/>
        <end position="273"/>
    </location>
</feature>
<dbReference type="PANTHER" id="PTHR30532">
    <property type="entry name" value="IRON III DICITRATE-BINDING PERIPLASMIC PROTEIN"/>
    <property type="match status" value="1"/>
</dbReference>
<keyword evidence="11" id="KW-1185">Reference proteome</keyword>
<proteinExistence type="inferred from homology"/>
<keyword evidence="3" id="KW-0813">Transport</keyword>
<evidence type="ECO:0000256" key="3">
    <source>
        <dbReference type="ARBA" id="ARBA00022448"/>
    </source>
</evidence>
<dbReference type="GO" id="GO:0043565">
    <property type="term" value="F:sequence-specific DNA binding"/>
    <property type="evidence" value="ECO:0007669"/>
    <property type="project" value="InterPro"/>
</dbReference>
<dbReference type="InterPro" id="IPR018062">
    <property type="entry name" value="HTH_AraC-typ_CS"/>
</dbReference>
<dbReference type="Pfam" id="PF12833">
    <property type="entry name" value="HTH_18"/>
    <property type="match status" value="1"/>
</dbReference>
<gene>
    <name evidence="10" type="ORF">EI981_26165</name>
</gene>
<dbReference type="RefSeq" id="WP_127003236.1">
    <property type="nucleotide sequence ID" value="NZ_CP034346.1"/>
</dbReference>
<reference evidence="11" key="1">
    <citation type="submission" date="2018-12" db="EMBL/GenBank/DDBJ databases">
        <title>Complete genome sequence of Paenibacillus sp. MBLB1234.</title>
        <authorList>
            <person name="Nam Y.-D."/>
            <person name="Kang J."/>
            <person name="Chung W.-H."/>
            <person name="Park Y.S."/>
        </authorList>
    </citation>
    <scope>NUCLEOTIDE SEQUENCE [LARGE SCALE GENOMIC DNA]</scope>
    <source>
        <strain evidence="11">MBLB1234</strain>
    </source>
</reference>
<dbReference type="InterPro" id="IPR018060">
    <property type="entry name" value="HTH_AraC"/>
</dbReference>
<dbReference type="KEGG" id="plut:EI981_26165"/>
<dbReference type="SMART" id="SM00342">
    <property type="entry name" value="HTH_ARAC"/>
    <property type="match status" value="1"/>
</dbReference>
<dbReference type="PANTHER" id="PTHR30532:SF1">
    <property type="entry name" value="IRON(3+)-HYDROXAMATE-BINDING PROTEIN FHUD"/>
    <property type="match status" value="1"/>
</dbReference>
<dbReference type="InterPro" id="IPR009057">
    <property type="entry name" value="Homeodomain-like_sf"/>
</dbReference>
<organism evidence="10 11">
    <name type="scientific">Paenibacillus lutimineralis</name>
    <dbReference type="NCBI Taxonomy" id="2707005"/>
    <lineage>
        <taxon>Bacteria</taxon>
        <taxon>Bacillati</taxon>
        <taxon>Bacillota</taxon>
        <taxon>Bacilli</taxon>
        <taxon>Bacillales</taxon>
        <taxon>Paenibacillaceae</taxon>
        <taxon>Paenibacillus</taxon>
    </lineage>
</organism>
<dbReference type="OrthoDB" id="2660924at2"/>
<dbReference type="PROSITE" id="PS00041">
    <property type="entry name" value="HTH_ARAC_FAMILY_1"/>
    <property type="match status" value="1"/>
</dbReference>
<evidence type="ECO:0000313" key="11">
    <source>
        <dbReference type="Proteomes" id="UP000270678"/>
    </source>
</evidence>
<evidence type="ECO:0000256" key="7">
    <source>
        <dbReference type="ARBA" id="ARBA00023163"/>
    </source>
</evidence>
<name>A0A3Q9IC98_9BACL</name>
<comment type="similarity">
    <text evidence="2">Belongs to the bacterial solute-binding protein 8 family.</text>
</comment>
<evidence type="ECO:0000256" key="6">
    <source>
        <dbReference type="ARBA" id="ARBA00023125"/>
    </source>
</evidence>
<accession>A0A3Q9IC98</accession>
<dbReference type="PROSITE" id="PS50983">
    <property type="entry name" value="FE_B12_PBP"/>
    <property type="match status" value="1"/>
</dbReference>
<evidence type="ECO:0000256" key="4">
    <source>
        <dbReference type="ARBA" id="ARBA00022729"/>
    </source>
</evidence>
<dbReference type="PROSITE" id="PS01124">
    <property type="entry name" value="HTH_ARAC_FAMILY_2"/>
    <property type="match status" value="1"/>
</dbReference>
<dbReference type="SUPFAM" id="SSF53807">
    <property type="entry name" value="Helical backbone' metal receptor"/>
    <property type="match status" value="1"/>
</dbReference>
<feature type="domain" description="Fe/B12 periplasmic-binding" evidence="9">
    <location>
        <begin position="295"/>
        <end position="552"/>
    </location>
</feature>
<dbReference type="InterPro" id="IPR051313">
    <property type="entry name" value="Bact_iron-sidero_bind"/>
</dbReference>
<evidence type="ECO:0000256" key="1">
    <source>
        <dbReference type="ARBA" id="ARBA00004196"/>
    </source>
</evidence>
<keyword evidence="4" id="KW-0732">Signal</keyword>
<evidence type="ECO:0000259" key="9">
    <source>
        <dbReference type="PROSITE" id="PS50983"/>
    </source>
</evidence>
<protein>
    <submittedName>
        <fullName evidence="10">Helix-turn-helix domain-containing protein</fullName>
    </submittedName>
</protein>
<dbReference type="Proteomes" id="UP000270678">
    <property type="component" value="Chromosome"/>
</dbReference>
<dbReference type="AlphaFoldDB" id="A0A3Q9IC98"/>
<evidence type="ECO:0000256" key="5">
    <source>
        <dbReference type="ARBA" id="ARBA00023015"/>
    </source>
</evidence>
<dbReference type="Gene3D" id="3.40.50.1980">
    <property type="entry name" value="Nitrogenase molybdenum iron protein domain"/>
    <property type="match status" value="2"/>
</dbReference>
<keyword evidence="5" id="KW-0805">Transcription regulation</keyword>
<keyword evidence="7" id="KW-0804">Transcription</keyword>
<dbReference type="EMBL" id="CP034346">
    <property type="protein sequence ID" value="AZS17570.1"/>
    <property type="molecule type" value="Genomic_DNA"/>
</dbReference>
<dbReference type="GO" id="GO:0003700">
    <property type="term" value="F:DNA-binding transcription factor activity"/>
    <property type="evidence" value="ECO:0007669"/>
    <property type="project" value="InterPro"/>
</dbReference>
<evidence type="ECO:0000259" key="8">
    <source>
        <dbReference type="PROSITE" id="PS01124"/>
    </source>
</evidence>
<dbReference type="InterPro" id="IPR002491">
    <property type="entry name" value="ABC_transptr_periplasmic_BD"/>
</dbReference>
<dbReference type="GO" id="GO:0030288">
    <property type="term" value="C:outer membrane-bounded periplasmic space"/>
    <property type="evidence" value="ECO:0007669"/>
    <property type="project" value="TreeGrafter"/>
</dbReference>
<evidence type="ECO:0000313" key="10">
    <source>
        <dbReference type="EMBL" id="AZS17570.1"/>
    </source>
</evidence>
<dbReference type="Gene3D" id="1.10.10.60">
    <property type="entry name" value="Homeodomain-like"/>
    <property type="match status" value="2"/>
</dbReference>
<dbReference type="SUPFAM" id="SSF46689">
    <property type="entry name" value="Homeodomain-like"/>
    <property type="match status" value="1"/>
</dbReference>
<dbReference type="GO" id="GO:1901678">
    <property type="term" value="P:iron coordination entity transport"/>
    <property type="evidence" value="ECO:0007669"/>
    <property type="project" value="UniProtKB-ARBA"/>
</dbReference>
<evidence type="ECO:0000256" key="2">
    <source>
        <dbReference type="ARBA" id="ARBA00008814"/>
    </source>
</evidence>